<dbReference type="GO" id="GO:0034626">
    <property type="term" value="P:fatty acid elongation, polyunsaturated fatty acid"/>
    <property type="evidence" value="ECO:0007669"/>
    <property type="project" value="TreeGrafter"/>
</dbReference>
<reference evidence="12 13" key="1">
    <citation type="journal article" date="2024" name="BMC Genomics">
        <title>Genome assembly of redclaw crayfish (Cherax quadricarinatus) provides insights into its immune adaptation and hypoxia tolerance.</title>
        <authorList>
            <person name="Liu Z."/>
            <person name="Zheng J."/>
            <person name="Li H."/>
            <person name="Fang K."/>
            <person name="Wang S."/>
            <person name="He J."/>
            <person name="Zhou D."/>
            <person name="Weng S."/>
            <person name="Chi M."/>
            <person name="Gu Z."/>
            <person name="He J."/>
            <person name="Li F."/>
            <person name="Wang M."/>
        </authorList>
    </citation>
    <scope>NUCLEOTIDE SEQUENCE [LARGE SCALE GENOMIC DNA]</scope>
    <source>
        <strain evidence="12">ZL_2023a</strain>
    </source>
</reference>
<evidence type="ECO:0000256" key="8">
    <source>
        <dbReference type="ARBA" id="ARBA00023136"/>
    </source>
</evidence>
<gene>
    <name evidence="12" type="ORF">OTU49_008120</name>
</gene>
<keyword evidence="5 10" id="KW-0276">Fatty acid metabolism</keyword>
<evidence type="ECO:0000256" key="4">
    <source>
        <dbReference type="ARBA" id="ARBA00022692"/>
    </source>
</evidence>
<keyword evidence="3 10" id="KW-0808">Transferase</keyword>
<keyword evidence="6 10" id="KW-1133">Transmembrane helix</keyword>
<keyword evidence="8 10" id="KW-0472">Membrane</keyword>
<comment type="subcellular location">
    <subcellularLocation>
        <location evidence="1">Membrane</location>
        <topology evidence="1">Multi-pass membrane protein</topology>
    </subcellularLocation>
</comment>
<feature type="transmembrane region" description="Helical" evidence="10">
    <location>
        <begin position="298"/>
        <end position="318"/>
    </location>
</feature>
<keyword evidence="7 10" id="KW-0443">Lipid metabolism</keyword>
<sequence length="406" mass="46417">MLRMSTRRRRSCLGPYLCGVKQKDSEIGKIPQMAPSSQSTQPQAQQDKVSLKELKSKGKWAAWITIFSYVYGDLTVASQLPPDSRQDSWLLMKSSLPGLVVSLIYIAIVTWWGPLYMSNRQPVKGLKPIMISYNAFQVVFSAWIFYEGGMSGWFGSYKLVCQTCDFSDNPQAIRMLNIAYWYYISKFIDFIDTLFFVMHKKYEHISVLHVCHHALMATSLWFGLRYQPGGHITLMGFLNSFVHTVMYLYYLLAALGPRVRPYLWWKKYLTTLQMVQFTLIFFHALLPAFVECEIPTAFFRWLCVVAAMFFVLFSNFYIKAYRRHRKEQEEISTEVTKHLTKMCFIGAPLPNSVHSGGVDNMAGAVPKKMPNDDVEDSMGTGASKDAPNLRLRSGVGQRGSQLVHSA</sequence>
<evidence type="ECO:0000256" key="2">
    <source>
        <dbReference type="ARBA" id="ARBA00022516"/>
    </source>
</evidence>
<evidence type="ECO:0000256" key="11">
    <source>
        <dbReference type="SAM" id="MobiDB-lite"/>
    </source>
</evidence>
<comment type="catalytic activity">
    <reaction evidence="10">
        <text>a very-long-chain acyl-CoA + malonyl-CoA + H(+) = a very-long-chain 3-oxoacyl-CoA + CO2 + CoA</text>
        <dbReference type="Rhea" id="RHEA:32727"/>
        <dbReference type="ChEBI" id="CHEBI:15378"/>
        <dbReference type="ChEBI" id="CHEBI:16526"/>
        <dbReference type="ChEBI" id="CHEBI:57287"/>
        <dbReference type="ChEBI" id="CHEBI:57384"/>
        <dbReference type="ChEBI" id="CHEBI:90725"/>
        <dbReference type="ChEBI" id="CHEBI:90736"/>
        <dbReference type="EC" id="2.3.1.199"/>
    </reaction>
</comment>
<keyword evidence="2 10" id="KW-0444">Lipid biosynthesis</keyword>
<evidence type="ECO:0000256" key="1">
    <source>
        <dbReference type="ARBA" id="ARBA00004141"/>
    </source>
</evidence>
<feature type="region of interest" description="Disordered" evidence="11">
    <location>
        <begin position="364"/>
        <end position="406"/>
    </location>
</feature>
<dbReference type="EC" id="2.3.1.199" evidence="10"/>
<feature type="transmembrane region" description="Helical" evidence="10">
    <location>
        <begin position="268"/>
        <end position="286"/>
    </location>
</feature>
<comment type="caution">
    <text evidence="12">The sequence shown here is derived from an EMBL/GenBank/DDBJ whole genome shotgun (WGS) entry which is preliminary data.</text>
</comment>
<feature type="transmembrane region" description="Helical" evidence="10">
    <location>
        <begin position="129"/>
        <end position="146"/>
    </location>
</feature>
<dbReference type="GO" id="GO:0030148">
    <property type="term" value="P:sphingolipid biosynthetic process"/>
    <property type="evidence" value="ECO:0007669"/>
    <property type="project" value="TreeGrafter"/>
</dbReference>
<name>A0AAW0WT60_CHEQU</name>
<evidence type="ECO:0000256" key="9">
    <source>
        <dbReference type="ARBA" id="ARBA00023160"/>
    </source>
</evidence>
<dbReference type="GO" id="GO:0019367">
    <property type="term" value="P:fatty acid elongation, saturated fatty acid"/>
    <property type="evidence" value="ECO:0007669"/>
    <property type="project" value="TreeGrafter"/>
</dbReference>
<evidence type="ECO:0000256" key="5">
    <source>
        <dbReference type="ARBA" id="ARBA00022832"/>
    </source>
</evidence>
<dbReference type="InterPro" id="IPR002076">
    <property type="entry name" value="ELO_fam"/>
</dbReference>
<feature type="transmembrane region" description="Helical" evidence="10">
    <location>
        <begin position="180"/>
        <end position="198"/>
    </location>
</feature>
<evidence type="ECO:0000256" key="3">
    <source>
        <dbReference type="ARBA" id="ARBA00022679"/>
    </source>
</evidence>
<reference evidence="12" key="2">
    <citation type="submission" date="2024-01" db="EMBL/GenBank/DDBJ databases">
        <authorList>
            <person name="He J."/>
            <person name="Wang M."/>
            <person name="Zheng J."/>
            <person name="Liu Z."/>
        </authorList>
    </citation>
    <scope>NUCLEOTIDE SEQUENCE</scope>
    <source>
        <strain evidence="12">ZL_2023a</strain>
        <tissue evidence="12">Muscle</tissue>
    </source>
</reference>
<dbReference type="PANTHER" id="PTHR11157:SF69">
    <property type="entry name" value="ELONGATION OF VERY LONG CHAIN FATTY ACIDS PROTEIN 7"/>
    <property type="match status" value="1"/>
</dbReference>
<evidence type="ECO:0000256" key="6">
    <source>
        <dbReference type="ARBA" id="ARBA00022989"/>
    </source>
</evidence>
<protein>
    <recommendedName>
        <fullName evidence="10">Elongation of very long chain fatty acids protein</fullName>
        <ecNumber evidence="10">2.3.1.199</ecNumber>
    </recommendedName>
    <alternativeName>
        <fullName evidence="10">Very-long-chain 3-oxoacyl-CoA synthase</fullName>
    </alternativeName>
</protein>
<feature type="transmembrane region" description="Helical" evidence="10">
    <location>
        <begin position="60"/>
        <end position="78"/>
    </location>
</feature>
<dbReference type="GO" id="GO:0034625">
    <property type="term" value="P:fatty acid elongation, monounsaturated fatty acid"/>
    <property type="evidence" value="ECO:0007669"/>
    <property type="project" value="TreeGrafter"/>
</dbReference>
<feature type="transmembrane region" description="Helical" evidence="10">
    <location>
        <begin position="98"/>
        <end position="117"/>
    </location>
</feature>
<dbReference type="Proteomes" id="UP001445076">
    <property type="component" value="Unassembled WGS sequence"/>
</dbReference>
<keyword evidence="9 10" id="KW-0275">Fatty acid biosynthesis</keyword>
<proteinExistence type="inferred from homology"/>
<dbReference type="PANTHER" id="PTHR11157">
    <property type="entry name" value="FATTY ACID ACYL TRANSFERASE-RELATED"/>
    <property type="match status" value="1"/>
</dbReference>
<dbReference type="GO" id="GO:0009922">
    <property type="term" value="F:fatty acid elongase activity"/>
    <property type="evidence" value="ECO:0007669"/>
    <property type="project" value="UniProtKB-EC"/>
</dbReference>
<feature type="transmembrane region" description="Helical" evidence="10">
    <location>
        <begin position="236"/>
        <end position="256"/>
    </location>
</feature>
<organism evidence="12 13">
    <name type="scientific">Cherax quadricarinatus</name>
    <name type="common">Australian red claw crayfish</name>
    <dbReference type="NCBI Taxonomy" id="27406"/>
    <lineage>
        <taxon>Eukaryota</taxon>
        <taxon>Metazoa</taxon>
        <taxon>Ecdysozoa</taxon>
        <taxon>Arthropoda</taxon>
        <taxon>Crustacea</taxon>
        <taxon>Multicrustacea</taxon>
        <taxon>Malacostraca</taxon>
        <taxon>Eumalacostraca</taxon>
        <taxon>Eucarida</taxon>
        <taxon>Decapoda</taxon>
        <taxon>Pleocyemata</taxon>
        <taxon>Astacidea</taxon>
        <taxon>Parastacoidea</taxon>
        <taxon>Parastacidae</taxon>
        <taxon>Cherax</taxon>
    </lineage>
</organism>
<dbReference type="Pfam" id="PF01151">
    <property type="entry name" value="ELO"/>
    <property type="match status" value="1"/>
</dbReference>
<keyword evidence="13" id="KW-1185">Reference proteome</keyword>
<evidence type="ECO:0000256" key="7">
    <source>
        <dbReference type="ARBA" id="ARBA00023098"/>
    </source>
</evidence>
<dbReference type="GO" id="GO:0005789">
    <property type="term" value="C:endoplasmic reticulum membrane"/>
    <property type="evidence" value="ECO:0007669"/>
    <property type="project" value="TreeGrafter"/>
</dbReference>
<dbReference type="EMBL" id="JARKIK010000065">
    <property type="protein sequence ID" value="KAK8730160.1"/>
    <property type="molecule type" value="Genomic_DNA"/>
</dbReference>
<accession>A0AAW0WT60</accession>
<evidence type="ECO:0000313" key="13">
    <source>
        <dbReference type="Proteomes" id="UP001445076"/>
    </source>
</evidence>
<keyword evidence="4 10" id="KW-0812">Transmembrane</keyword>
<dbReference type="GO" id="GO:0042761">
    <property type="term" value="P:very long-chain fatty acid biosynthetic process"/>
    <property type="evidence" value="ECO:0007669"/>
    <property type="project" value="TreeGrafter"/>
</dbReference>
<comment type="similarity">
    <text evidence="10">Belongs to the ELO family.</text>
</comment>
<evidence type="ECO:0000256" key="10">
    <source>
        <dbReference type="RuleBase" id="RU361115"/>
    </source>
</evidence>
<evidence type="ECO:0000313" key="12">
    <source>
        <dbReference type="EMBL" id="KAK8730161.1"/>
    </source>
</evidence>
<comment type="caution">
    <text evidence="10">Lacks conserved residue(s) required for the propagation of feature annotation.</text>
</comment>
<dbReference type="EMBL" id="JARKIK010000065">
    <property type="protein sequence ID" value="KAK8730161.1"/>
    <property type="molecule type" value="Genomic_DNA"/>
</dbReference>
<dbReference type="AlphaFoldDB" id="A0AAW0WT60"/>
<feature type="transmembrane region" description="Helical" evidence="10">
    <location>
        <begin position="205"/>
        <end position="224"/>
    </location>
</feature>